<evidence type="ECO:0000313" key="3">
    <source>
        <dbReference type="Proteomes" id="UP001620514"/>
    </source>
</evidence>
<evidence type="ECO:0000313" key="2">
    <source>
        <dbReference type="EMBL" id="MFK4444797.1"/>
    </source>
</evidence>
<dbReference type="PANTHER" id="PTHR43798:SF33">
    <property type="entry name" value="HYDROLASE, PUTATIVE (AFU_ORTHOLOGUE AFUA_2G14860)-RELATED"/>
    <property type="match status" value="1"/>
</dbReference>
<feature type="domain" description="AB hydrolase-1" evidence="1">
    <location>
        <begin position="24"/>
        <end position="123"/>
    </location>
</feature>
<gene>
    <name evidence="2" type="ORF">ABH943_004819</name>
</gene>
<name>A0ABW8MMV8_9BURK</name>
<protein>
    <submittedName>
        <fullName evidence="2">Pimeloyl-ACP methyl ester carboxylesterase</fullName>
    </submittedName>
</protein>
<dbReference type="SUPFAM" id="SSF53474">
    <property type="entry name" value="alpha/beta-Hydrolases"/>
    <property type="match status" value="1"/>
</dbReference>
<dbReference type="PRINTS" id="PR00111">
    <property type="entry name" value="ABHYDROLASE"/>
</dbReference>
<dbReference type="InterPro" id="IPR050266">
    <property type="entry name" value="AB_hydrolase_sf"/>
</dbReference>
<sequence length="266" mass="28227">MRVLKLAGHDATLRFHDLPGSGTPLVFIHGLGCASSHDYPPVIADPALTGRRSILVDLLGSWYSDRPEHFGYRVEDHARIVVELIQSLEREVDLFGHSMGGAVAIVAATMAPREVRSLVLAEPNLDAGGGLLSRKIAGYSESEYVRDGHAQMAATATKKGNPGWAATLSASCPRAVHRAATSLVQGESQPWRQLLLGLQMPRSVIFGEHSLPHPDTVNLPKEGVTVGIVQNAGHFMMRDNPAGLASAINAALSGECSGDSLNDSCG</sequence>
<proteinExistence type="predicted"/>
<reference evidence="2 3" key="2">
    <citation type="submission" date="2024-11" db="EMBL/GenBank/DDBJ databases">
        <title>Using genomics to understand microbial adaptation to soil warming.</title>
        <authorList>
            <person name="Deangelis K.M. PhD."/>
        </authorList>
    </citation>
    <scope>NUCLEOTIDE SEQUENCE [LARGE SCALE GENOMIC DNA]</scope>
    <source>
        <strain evidence="2 3">GAS97</strain>
    </source>
</reference>
<dbReference type="EMBL" id="JBIYDN010000016">
    <property type="protein sequence ID" value="MFK4444797.1"/>
    <property type="molecule type" value="Genomic_DNA"/>
</dbReference>
<keyword evidence="3" id="KW-1185">Reference proteome</keyword>
<dbReference type="Pfam" id="PF00561">
    <property type="entry name" value="Abhydrolase_1"/>
    <property type="match status" value="1"/>
</dbReference>
<comment type="caution">
    <text evidence="2">The sequence shown here is derived from an EMBL/GenBank/DDBJ whole genome shotgun (WGS) entry which is preliminary data.</text>
</comment>
<dbReference type="InterPro" id="IPR000073">
    <property type="entry name" value="AB_hydrolase_1"/>
</dbReference>
<dbReference type="RefSeq" id="WP_404609878.1">
    <property type="nucleotide sequence ID" value="NZ_JBIYDN010000016.1"/>
</dbReference>
<dbReference type="Proteomes" id="UP001620514">
    <property type="component" value="Unassembled WGS sequence"/>
</dbReference>
<dbReference type="InterPro" id="IPR029058">
    <property type="entry name" value="AB_hydrolase_fold"/>
</dbReference>
<evidence type="ECO:0000259" key="1">
    <source>
        <dbReference type="Pfam" id="PF00561"/>
    </source>
</evidence>
<dbReference type="Gene3D" id="3.40.50.1820">
    <property type="entry name" value="alpha/beta hydrolase"/>
    <property type="match status" value="1"/>
</dbReference>
<reference evidence="2 3" key="1">
    <citation type="submission" date="2024-10" db="EMBL/GenBank/DDBJ databases">
        <authorList>
            <person name="Deangelis K."/>
            <person name="Huntemann M."/>
            <person name="Clum A."/>
            <person name="Wang J."/>
            <person name="Palaniappan K."/>
            <person name="Ritter S."/>
            <person name="Chen I.-M."/>
            <person name="Stamatis D."/>
            <person name="Reddy T."/>
            <person name="O'Malley R."/>
            <person name="Daum C."/>
            <person name="Ng V."/>
            <person name="Ivanova N."/>
            <person name="Kyrpides N."/>
            <person name="Woyke T."/>
        </authorList>
    </citation>
    <scope>NUCLEOTIDE SEQUENCE [LARGE SCALE GENOMIC DNA]</scope>
    <source>
        <strain evidence="2 3">GAS97</strain>
    </source>
</reference>
<accession>A0ABW8MMV8</accession>
<organism evidence="2 3">
    <name type="scientific">Caballeronia udeis</name>
    <dbReference type="NCBI Taxonomy" id="1232866"/>
    <lineage>
        <taxon>Bacteria</taxon>
        <taxon>Pseudomonadati</taxon>
        <taxon>Pseudomonadota</taxon>
        <taxon>Betaproteobacteria</taxon>
        <taxon>Burkholderiales</taxon>
        <taxon>Burkholderiaceae</taxon>
        <taxon>Caballeronia</taxon>
    </lineage>
</organism>
<dbReference type="PANTHER" id="PTHR43798">
    <property type="entry name" value="MONOACYLGLYCEROL LIPASE"/>
    <property type="match status" value="1"/>
</dbReference>